<dbReference type="EMBL" id="BA000039">
    <property type="protein sequence ID" value="BAC09841.1"/>
    <property type="molecule type" value="Genomic_DNA"/>
</dbReference>
<comment type="similarity">
    <text evidence="2">Belongs to the UbiH/COQ6 family.</text>
</comment>
<dbReference type="InterPro" id="IPR018168">
    <property type="entry name" value="Ubi_Hdrlase_CS"/>
</dbReference>
<sequence>MMTSAFAPSEQSLVASPQDLPAVDVAIVGAGIVGLSLACALRNSGLAIALIEATPYRRENTKGQAYALHQVSRYFFEEIGVWDKLMPHVQPFEVVQLSDERFPLTVHFSPADLGTEALGYVGEHSAIAETLQSVLQSAGNVTFYCPWRVVTNEVHGDRAQLTLISGDPGEPKVAHLAARLVVAADGGKSPLRQQMGIEPKGWQYPQSCVVATLDVAHPQPVIAYERFWPTGPMGVLPLPRNRYRVVWTLPHPEAEAVAALDDRSFLATLQPYLDPQMAEITAVGDRFVFPAQFMQVNSYAADRFVVIGDAAHRCHPVGGQGLNLGLRDVWNLAQQILASPLEEIGDRRHLMHFHRQRWWQNVLTLAFTDFLNRLFSNTGWPLVAVRRCGLGLLCLLPPLKRLLLRFMAGLLLPLPGDREFPRGR</sequence>
<reference evidence="8 9" key="1">
    <citation type="journal article" date="2002" name="DNA Res.">
        <title>Complete genome structure of the thermophilic cyanobacterium Thermosynechococcus elongatus BP-1.</title>
        <authorList>
            <person name="Nakamura Y."/>
            <person name="Kaneko T."/>
            <person name="Sato S."/>
            <person name="Ikeuchi M."/>
            <person name="Katoh H."/>
            <person name="Sasamoto S."/>
            <person name="Watanabe A."/>
            <person name="Iriguchi M."/>
            <person name="Kawashima K."/>
            <person name="Kimura T."/>
            <person name="Kishida Y."/>
            <person name="Kiyokawa C."/>
            <person name="Kohara M."/>
            <person name="Matsumoto M."/>
            <person name="Matsuno A."/>
            <person name="Nakazaki N."/>
            <person name="Shimpo S."/>
            <person name="Sugimoto M."/>
            <person name="Takeuchi C."/>
            <person name="Yamada M."/>
            <person name="Tabata S."/>
        </authorList>
    </citation>
    <scope>NUCLEOTIDE SEQUENCE [LARGE SCALE GENOMIC DNA]</scope>
    <source>
        <strain evidence="9">IAM M-273 / NIES-2133 / BP-1</strain>
    </source>
</reference>
<keyword evidence="6" id="KW-0503">Monooxygenase</keyword>
<name>Q8DGM7_THEVB</name>
<dbReference type="InterPro" id="IPR002938">
    <property type="entry name" value="FAD-bd"/>
</dbReference>
<keyword evidence="9" id="KW-1185">Reference proteome</keyword>
<dbReference type="Proteomes" id="UP000000440">
    <property type="component" value="Chromosome"/>
</dbReference>
<dbReference type="Pfam" id="PF01494">
    <property type="entry name" value="FAD_binding_3"/>
    <property type="match status" value="1"/>
</dbReference>
<dbReference type="NCBIfam" id="TIGR01988">
    <property type="entry name" value="Ubi-OHases"/>
    <property type="match status" value="1"/>
</dbReference>
<protein>
    <submittedName>
        <fullName evidence="8">Tlr2289 protein</fullName>
    </submittedName>
</protein>
<comment type="cofactor">
    <cofactor evidence="1">
        <name>FAD</name>
        <dbReference type="ChEBI" id="CHEBI:57692"/>
    </cofactor>
</comment>
<dbReference type="InterPro" id="IPR010971">
    <property type="entry name" value="UbiH/COQ6"/>
</dbReference>
<evidence type="ECO:0000256" key="1">
    <source>
        <dbReference type="ARBA" id="ARBA00001974"/>
    </source>
</evidence>
<feature type="domain" description="FAD-binding" evidence="7">
    <location>
        <begin position="23"/>
        <end position="357"/>
    </location>
</feature>
<evidence type="ECO:0000259" key="7">
    <source>
        <dbReference type="Pfam" id="PF01494"/>
    </source>
</evidence>
<dbReference type="PATRIC" id="fig|197221.4.peg.2398"/>
<dbReference type="PANTHER" id="PTHR43876">
    <property type="entry name" value="UBIQUINONE BIOSYNTHESIS MONOOXYGENASE COQ6, MITOCHONDRIAL"/>
    <property type="match status" value="1"/>
</dbReference>
<dbReference type="eggNOG" id="COG0654">
    <property type="taxonomic scope" value="Bacteria"/>
</dbReference>
<dbReference type="AlphaFoldDB" id="Q8DGM7"/>
<dbReference type="NCBIfam" id="NF005612">
    <property type="entry name" value="PRK07364.1"/>
    <property type="match status" value="1"/>
</dbReference>
<organism evidence="8 9">
    <name type="scientific">Thermosynechococcus vestitus (strain NIES-2133 / IAM M-273 / BP-1)</name>
    <dbReference type="NCBI Taxonomy" id="197221"/>
    <lineage>
        <taxon>Bacteria</taxon>
        <taxon>Bacillati</taxon>
        <taxon>Cyanobacteriota</taxon>
        <taxon>Cyanophyceae</taxon>
        <taxon>Acaryochloridales</taxon>
        <taxon>Thermosynechococcaceae</taxon>
        <taxon>Thermosynechococcus</taxon>
    </lineage>
</organism>
<proteinExistence type="inferred from homology"/>
<dbReference type="Gene3D" id="3.50.50.60">
    <property type="entry name" value="FAD/NAD(P)-binding domain"/>
    <property type="match status" value="2"/>
</dbReference>
<keyword evidence="3" id="KW-0285">Flavoprotein</keyword>
<gene>
    <name evidence="8" type="ordered locus">tlr2289</name>
</gene>
<dbReference type="SUPFAM" id="SSF51905">
    <property type="entry name" value="FAD/NAD(P)-binding domain"/>
    <property type="match status" value="1"/>
</dbReference>
<evidence type="ECO:0000256" key="2">
    <source>
        <dbReference type="ARBA" id="ARBA00005349"/>
    </source>
</evidence>
<keyword evidence="4" id="KW-0274">FAD</keyword>
<dbReference type="STRING" id="197221.gene:10748907"/>
<dbReference type="PANTHER" id="PTHR43876:SF7">
    <property type="entry name" value="UBIQUINONE BIOSYNTHESIS MONOOXYGENASE COQ6, MITOCHONDRIAL"/>
    <property type="match status" value="1"/>
</dbReference>
<dbReference type="EnsemblBacteria" id="BAC09841">
    <property type="protein sequence ID" value="BAC09841"/>
    <property type="gene ID" value="BAC09841"/>
</dbReference>
<evidence type="ECO:0000256" key="5">
    <source>
        <dbReference type="ARBA" id="ARBA00023002"/>
    </source>
</evidence>
<evidence type="ECO:0000313" key="9">
    <source>
        <dbReference type="Proteomes" id="UP000000440"/>
    </source>
</evidence>
<evidence type="ECO:0000256" key="4">
    <source>
        <dbReference type="ARBA" id="ARBA00022827"/>
    </source>
</evidence>
<dbReference type="PRINTS" id="PR00420">
    <property type="entry name" value="RNGMNOXGNASE"/>
</dbReference>
<dbReference type="InterPro" id="IPR051205">
    <property type="entry name" value="UbiH/COQ6_monooxygenase"/>
</dbReference>
<dbReference type="PROSITE" id="PS01304">
    <property type="entry name" value="UBIH"/>
    <property type="match status" value="1"/>
</dbReference>
<evidence type="ECO:0000256" key="6">
    <source>
        <dbReference type="ARBA" id="ARBA00023033"/>
    </source>
</evidence>
<evidence type="ECO:0000313" key="8">
    <source>
        <dbReference type="EMBL" id="BAC09841.1"/>
    </source>
</evidence>
<dbReference type="GO" id="GO:0016705">
    <property type="term" value="F:oxidoreductase activity, acting on paired donors, with incorporation or reduction of molecular oxygen"/>
    <property type="evidence" value="ECO:0007669"/>
    <property type="project" value="InterPro"/>
</dbReference>
<dbReference type="InterPro" id="IPR036188">
    <property type="entry name" value="FAD/NAD-bd_sf"/>
</dbReference>
<dbReference type="KEGG" id="tel:tlr2289"/>
<evidence type="ECO:0000256" key="3">
    <source>
        <dbReference type="ARBA" id="ARBA00022630"/>
    </source>
</evidence>
<dbReference type="GO" id="GO:0071949">
    <property type="term" value="F:FAD binding"/>
    <property type="evidence" value="ECO:0007669"/>
    <property type="project" value="InterPro"/>
</dbReference>
<dbReference type="GO" id="GO:0006744">
    <property type="term" value="P:ubiquinone biosynthetic process"/>
    <property type="evidence" value="ECO:0007669"/>
    <property type="project" value="InterPro"/>
</dbReference>
<dbReference type="GO" id="GO:0004497">
    <property type="term" value="F:monooxygenase activity"/>
    <property type="evidence" value="ECO:0007669"/>
    <property type="project" value="UniProtKB-KW"/>
</dbReference>
<keyword evidence="5" id="KW-0560">Oxidoreductase</keyword>
<accession>Q8DGM7</accession>